<dbReference type="SMART" id="SM00387">
    <property type="entry name" value="HATPase_c"/>
    <property type="match status" value="1"/>
</dbReference>
<dbReference type="Gene3D" id="1.10.287.130">
    <property type="match status" value="1"/>
</dbReference>
<feature type="transmembrane region" description="Helical" evidence="9">
    <location>
        <begin position="41"/>
        <end position="66"/>
    </location>
</feature>
<reference evidence="11 12" key="1">
    <citation type="journal article" date="2019" name="Int. J. Syst. Evol. Microbiol.">
        <title>The Global Catalogue of Microorganisms (GCM) 10K type strain sequencing project: providing services to taxonomists for standard genome sequencing and annotation.</title>
        <authorList>
            <consortium name="The Broad Institute Genomics Platform"/>
            <consortium name="The Broad Institute Genome Sequencing Center for Infectious Disease"/>
            <person name="Wu L."/>
            <person name="Ma J."/>
        </authorList>
    </citation>
    <scope>NUCLEOTIDE SEQUENCE [LARGE SCALE GENOMIC DNA]</scope>
    <source>
        <strain evidence="11 12">JCM 16021</strain>
    </source>
</reference>
<keyword evidence="5" id="KW-0808">Transferase</keyword>
<evidence type="ECO:0000256" key="2">
    <source>
        <dbReference type="ARBA" id="ARBA00004236"/>
    </source>
</evidence>
<dbReference type="InterPro" id="IPR003661">
    <property type="entry name" value="HisK_dim/P_dom"/>
</dbReference>
<dbReference type="EMBL" id="BAAAQQ010000001">
    <property type="protein sequence ID" value="GAA2113898.1"/>
    <property type="molecule type" value="Genomic_DNA"/>
</dbReference>
<name>A0ABN2XNI8_9ACTN</name>
<evidence type="ECO:0000256" key="7">
    <source>
        <dbReference type="ARBA" id="ARBA00023012"/>
    </source>
</evidence>
<keyword evidence="9" id="KW-1133">Transmembrane helix</keyword>
<dbReference type="CDD" id="cd00075">
    <property type="entry name" value="HATPase"/>
    <property type="match status" value="1"/>
</dbReference>
<evidence type="ECO:0000256" key="5">
    <source>
        <dbReference type="ARBA" id="ARBA00022679"/>
    </source>
</evidence>
<dbReference type="InterPro" id="IPR050736">
    <property type="entry name" value="Sensor_HK_Regulatory"/>
</dbReference>
<keyword evidence="6 11" id="KW-0418">Kinase</keyword>
<evidence type="ECO:0000256" key="4">
    <source>
        <dbReference type="ARBA" id="ARBA00022553"/>
    </source>
</evidence>
<evidence type="ECO:0000256" key="9">
    <source>
        <dbReference type="SAM" id="Phobius"/>
    </source>
</evidence>
<dbReference type="SUPFAM" id="SSF55874">
    <property type="entry name" value="ATPase domain of HSP90 chaperone/DNA topoisomerase II/histidine kinase"/>
    <property type="match status" value="1"/>
</dbReference>
<sequence>MTALVGSDQVQIVLIAVAWSGGAGVVGLGIAYLLRRRSVPVLSATVALVAVGAVIAGIIGTARAMFLSSHDFRVTLMVAAIAGVVAVLVATLVGRVLSRWSRQLADETRRFGASGEFVASGSSAPVELRQLAAELERTSERLAQSRARERRLEEARRELVAWVSHDLRTPLAGLRAMTEALEDGIAPEPERYHRQIRAEVDRMTRMVDDLFELSRIHSGTLELSPQSLLLGDLVSEAIAGADPVARVRGVRLGGRVEEGIEVHADAQGLSRVLSNLVMNAIRHTPSDGTVEIVGRQVAGAVELSVTDACGGIPDADRERVFDVAWRGVDARTPAAPGEADDRTSGAGLGLAIVKGIVEAHSGQVSVENLDAPPAGCRFLVRLPAPA</sequence>
<keyword evidence="7" id="KW-0902">Two-component regulatory system</keyword>
<evidence type="ECO:0000313" key="11">
    <source>
        <dbReference type="EMBL" id="GAA2113898.1"/>
    </source>
</evidence>
<dbReference type="Pfam" id="PF00512">
    <property type="entry name" value="HisKA"/>
    <property type="match status" value="1"/>
</dbReference>
<proteinExistence type="predicted"/>
<evidence type="ECO:0000259" key="10">
    <source>
        <dbReference type="PROSITE" id="PS50109"/>
    </source>
</evidence>
<dbReference type="CDD" id="cd00082">
    <property type="entry name" value="HisKA"/>
    <property type="match status" value="1"/>
</dbReference>
<gene>
    <name evidence="11" type="ORF">GCM10009843_02040</name>
</gene>
<dbReference type="InterPro" id="IPR036097">
    <property type="entry name" value="HisK_dim/P_sf"/>
</dbReference>
<dbReference type="Gene3D" id="3.30.565.10">
    <property type="entry name" value="Histidine kinase-like ATPase, C-terminal domain"/>
    <property type="match status" value="1"/>
</dbReference>
<comment type="catalytic activity">
    <reaction evidence="1">
        <text>ATP + protein L-histidine = ADP + protein N-phospho-L-histidine.</text>
        <dbReference type="EC" id="2.7.13.3"/>
    </reaction>
</comment>
<dbReference type="PRINTS" id="PR00344">
    <property type="entry name" value="BCTRLSENSOR"/>
</dbReference>
<evidence type="ECO:0000313" key="12">
    <source>
        <dbReference type="Proteomes" id="UP001500575"/>
    </source>
</evidence>
<dbReference type="SMART" id="SM00388">
    <property type="entry name" value="HisKA"/>
    <property type="match status" value="1"/>
</dbReference>
<keyword evidence="9" id="KW-0472">Membrane</keyword>
<dbReference type="PANTHER" id="PTHR43711:SF32">
    <property type="entry name" value="SENSOR-TYPE HISTIDINE KINASE PRRB"/>
    <property type="match status" value="1"/>
</dbReference>
<dbReference type="InterPro" id="IPR036890">
    <property type="entry name" value="HATPase_C_sf"/>
</dbReference>
<evidence type="ECO:0000256" key="6">
    <source>
        <dbReference type="ARBA" id="ARBA00022777"/>
    </source>
</evidence>
<comment type="caution">
    <text evidence="11">The sequence shown here is derived from an EMBL/GenBank/DDBJ whole genome shotgun (WGS) entry which is preliminary data.</text>
</comment>
<protein>
    <recommendedName>
        <fullName evidence="3">histidine kinase</fullName>
        <ecNumber evidence="3">2.7.13.3</ecNumber>
    </recommendedName>
</protein>
<feature type="transmembrane region" description="Helical" evidence="9">
    <location>
        <begin position="72"/>
        <end position="93"/>
    </location>
</feature>
<dbReference type="Pfam" id="PF02518">
    <property type="entry name" value="HATPase_c"/>
    <property type="match status" value="1"/>
</dbReference>
<dbReference type="InterPro" id="IPR003594">
    <property type="entry name" value="HATPase_dom"/>
</dbReference>
<dbReference type="SUPFAM" id="SSF47384">
    <property type="entry name" value="Homodimeric domain of signal transducing histidine kinase"/>
    <property type="match status" value="1"/>
</dbReference>
<dbReference type="InterPro" id="IPR036259">
    <property type="entry name" value="MFS_trans_sf"/>
</dbReference>
<organism evidence="11 12">
    <name type="scientific">Nocardioides bigeumensis</name>
    <dbReference type="NCBI Taxonomy" id="433657"/>
    <lineage>
        <taxon>Bacteria</taxon>
        <taxon>Bacillati</taxon>
        <taxon>Actinomycetota</taxon>
        <taxon>Actinomycetes</taxon>
        <taxon>Propionibacteriales</taxon>
        <taxon>Nocardioidaceae</taxon>
        <taxon>Nocardioides</taxon>
    </lineage>
</organism>
<evidence type="ECO:0000256" key="8">
    <source>
        <dbReference type="SAM" id="Coils"/>
    </source>
</evidence>
<evidence type="ECO:0000256" key="3">
    <source>
        <dbReference type="ARBA" id="ARBA00012438"/>
    </source>
</evidence>
<dbReference type="PROSITE" id="PS50109">
    <property type="entry name" value="HIS_KIN"/>
    <property type="match status" value="1"/>
</dbReference>
<dbReference type="SUPFAM" id="SSF103473">
    <property type="entry name" value="MFS general substrate transporter"/>
    <property type="match status" value="1"/>
</dbReference>
<evidence type="ECO:0000256" key="1">
    <source>
        <dbReference type="ARBA" id="ARBA00000085"/>
    </source>
</evidence>
<dbReference type="InterPro" id="IPR004358">
    <property type="entry name" value="Sig_transdc_His_kin-like_C"/>
</dbReference>
<keyword evidence="4" id="KW-0597">Phosphoprotein</keyword>
<feature type="domain" description="Histidine kinase" evidence="10">
    <location>
        <begin position="162"/>
        <end position="386"/>
    </location>
</feature>
<dbReference type="PANTHER" id="PTHR43711">
    <property type="entry name" value="TWO-COMPONENT HISTIDINE KINASE"/>
    <property type="match status" value="1"/>
</dbReference>
<keyword evidence="8" id="KW-0175">Coiled coil</keyword>
<dbReference type="GO" id="GO:0016301">
    <property type="term" value="F:kinase activity"/>
    <property type="evidence" value="ECO:0007669"/>
    <property type="project" value="UniProtKB-KW"/>
</dbReference>
<comment type="subcellular location">
    <subcellularLocation>
        <location evidence="2">Cell membrane</location>
    </subcellularLocation>
</comment>
<dbReference type="InterPro" id="IPR005467">
    <property type="entry name" value="His_kinase_dom"/>
</dbReference>
<feature type="transmembrane region" description="Helical" evidence="9">
    <location>
        <begin position="12"/>
        <end position="34"/>
    </location>
</feature>
<feature type="coiled-coil region" evidence="8">
    <location>
        <begin position="128"/>
        <end position="155"/>
    </location>
</feature>
<accession>A0ABN2XNI8</accession>
<dbReference type="EC" id="2.7.13.3" evidence="3"/>
<dbReference type="Proteomes" id="UP001500575">
    <property type="component" value="Unassembled WGS sequence"/>
</dbReference>
<keyword evidence="9" id="KW-0812">Transmembrane</keyword>
<keyword evidence="12" id="KW-1185">Reference proteome</keyword>
<dbReference type="RefSeq" id="WP_344301647.1">
    <property type="nucleotide sequence ID" value="NZ_BAAAQQ010000001.1"/>
</dbReference>